<organism evidence="3 4">
    <name type="scientific">Coccomyxa subellipsoidea</name>
    <dbReference type="NCBI Taxonomy" id="248742"/>
    <lineage>
        <taxon>Eukaryota</taxon>
        <taxon>Viridiplantae</taxon>
        <taxon>Chlorophyta</taxon>
        <taxon>core chlorophytes</taxon>
        <taxon>Trebouxiophyceae</taxon>
        <taxon>Trebouxiophyceae incertae sedis</taxon>
        <taxon>Coccomyxaceae</taxon>
        <taxon>Coccomyxa</taxon>
    </lineage>
</organism>
<feature type="region of interest" description="Disordered" evidence="1">
    <location>
        <begin position="380"/>
        <end position="509"/>
    </location>
</feature>
<gene>
    <name evidence="3" type="ORF">WJX75_004507</name>
</gene>
<evidence type="ECO:0000259" key="2">
    <source>
        <dbReference type="PROSITE" id="PS50280"/>
    </source>
</evidence>
<dbReference type="CDD" id="cd10527">
    <property type="entry name" value="SET_LSMT"/>
    <property type="match status" value="1"/>
</dbReference>
<evidence type="ECO:0000313" key="4">
    <source>
        <dbReference type="Proteomes" id="UP001491310"/>
    </source>
</evidence>
<dbReference type="SUPFAM" id="SSF82199">
    <property type="entry name" value="SET domain"/>
    <property type="match status" value="1"/>
</dbReference>
<dbReference type="InterPro" id="IPR046341">
    <property type="entry name" value="SET_dom_sf"/>
</dbReference>
<reference evidence="3 4" key="1">
    <citation type="journal article" date="2024" name="Nat. Commun.">
        <title>Phylogenomics reveals the evolutionary origins of lichenization in chlorophyte algae.</title>
        <authorList>
            <person name="Puginier C."/>
            <person name="Libourel C."/>
            <person name="Otte J."/>
            <person name="Skaloud P."/>
            <person name="Haon M."/>
            <person name="Grisel S."/>
            <person name="Petersen M."/>
            <person name="Berrin J.G."/>
            <person name="Delaux P.M."/>
            <person name="Dal Grande F."/>
            <person name="Keller J."/>
        </authorList>
    </citation>
    <scope>NUCLEOTIDE SEQUENCE [LARGE SCALE GENOMIC DNA]</scope>
    <source>
        <strain evidence="3 4">SAG 216-7</strain>
    </source>
</reference>
<dbReference type="PANTHER" id="PTHR13271">
    <property type="entry name" value="UNCHARACTERIZED PUTATIVE METHYLTRANSFERASE"/>
    <property type="match status" value="1"/>
</dbReference>
<dbReference type="EMBL" id="JALJOT010000013">
    <property type="protein sequence ID" value="KAK9904098.1"/>
    <property type="molecule type" value="Genomic_DNA"/>
</dbReference>
<feature type="compositionally biased region" description="Polar residues" evidence="1">
    <location>
        <begin position="443"/>
        <end position="454"/>
    </location>
</feature>
<evidence type="ECO:0000256" key="1">
    <source>
        <dbReference type="SAM" id="MobiDB-lite"/>
    </source>
</evidence>
<dbReference type="Gene3D" id="3.90.1410.10">
    <property type="entry name" value="set domain protein methyltransferase, domain 1"/>
    <property type="match status" value="1"/>
</dbReference>
<dbReference type="PANTHER" id="PTHR13271:SF145">
    <property type="entry name" value="SET DOMAIN-CONTAINING PROTEIN"/>
    <property type="match status" value="1"/>
</dbReference>
<feature type="domain" description="SET" evidence="2">
    <location>
        <begin position="110"/>
        <end position="216"/>
    </location>
</feature>
<proteinExistence type="predicted"/>
<protein>
    <recommendedName>
        <fullName evidence="2">SET domain-containing protein</fullName>
    </recommendedName>
</protein>
<dbReference type="Proteomes" id="UP001491310">
    <property type="component" value="Unassembled WGS sequence"/>
</dbReference>
<comment type="caution">
    <text evidence="3">The sequence shown here is derived from an EMBL/GenBank/DDBJ whole genome shotgun (WGS) entry which is preliminary data.</text>
</comment>
<sequence length="509" mass="55938">MAKKFSRWLETNDGEPQNEAASFLRSLAEPLNSFLSTVLLLMHELSKGADSKYEPFLSLLPAAHDCTLGWTEEEAAELEGTSIAGTGRAKTAHEFGTLVRPVLEQRHDLWPPASSDFEAFVHAAGMVQSRAFHMKKENWITGEAVEGEELYLIPGIDMINHSTRRQECNTALEQSSDGVIFQMAPDQPSKEYTGGLFVMKAGRNIAAGEQILHSYGDLNDAQLLQTYGFVEDPARPNPQNMNVRLPTTQLQKAIQLLKRHHKHGDTRDDGWIKIEEVEARLLAGNPRHDDLFNLTTYYVTGGVEGMILLSLFDKQLDGMLAAPNASTKAVEATGRLRMAAVVREAEKKALEQLKYQVLLVSSSYDGGGAVLDDEPCTGDFMWDPSMADMDPRVSNDSEDDGGSSEGGDEDEDEGSDEEFEDEQDDEDEDEDEEEKGVEDRNGVQASASQEQAPETGSRKRGRGSGEGVPSADEAALLSASVLPATEKRGRRSSTVSLRTGDPVRKRLKF</sequence>
<dbReference type="InterPro" id="IPR050600">
    <property type="entry name" value="SETD3_SETD6_MTase"/>
</dbReference>
<keyword evidence="4" id="KW-1185">Reference proteome</keyword>
<dbReference type="InterPro" id="IPR001214">
    <property type="entry name" value="SET_dom"/>
</dbReference>
<feature type="compositionally biased region" description="Acidic residues" evidence="1">
    <location>
        <begin position="396"/>
        <end position="436"/>
    </location>
</feature>
<dbReference type="PROSITE" id="PS50280">
    <property type="entry name" value="SET"/>
    <property type="match status" value="1"/>
</dbReference>
<name>A0ABR2YF46_9CHLO</name>
<evidence type="ECO:0000313" key="3">
    <source>
        <dbReference type="EMBL" id="KAK9904098.1"/>
    </source>
</evidence>
<accession>A0ABR2YF46</accession>